<dbReference type="EMBL" id="CP006912">
    <property type="protein sequence ID" value="AHB48207.1"/>
    <property type="molecule type" value="Genomic_DNA"/>
</dbReference>
<dbReference type="SUPFAM" id="SSF55124">
    <property type="entry name" value="Nitrite/Sulfite reductase N-terminal domain-like"/>
    <property type="match status" value="2"/>
</dbReference>
<dbReference type="InterPro" id="IPR051329">
    <property type="entry name" value="NIR_SIR_4Fe-4S"/>
</dbReference>
<dbReference type="STRING" id="1029756.W911_07195"/>
<evidence type="ECO:0000256" key="5">
    <source>
        <dbReference type="ARBA" id="ARBA00023004"/>
    </source>
</evidence>
<dbReference type="RefSeq" id="WP_023786827.1">
    <property type="nucleotide sequence ID" value="NC_022997.1"/>
</dbReference>
<dbReference type="SUPFAM" id="SSF56014">
    <property type="entry name" value="Nitrite and sulphite reductase 4Fe-4S domain-like"/>
    <property type="match status" value="2"/>
</dbReference>
<keyword evidence="1" id="KW-0004">4Fe-4S</keyword>
<evidence type="ECO:0000256" key="1">
    <source>
        <dbReference type="ARBA" id="ARBA00022485"/>
    </source>
</evidence>
<accession>V5SCJ2</accession>
<dbReference type="GO" id="GO:0046872">
    <property type="term" value="F:metal ion binding"/>
    <property type="evidence" value="ECO:0007669"/>
    <property type="project" value="UniProtKB-KW"/>
</dbReference>
<evidence type="ECO:0000259" key="7">
    <source>
        <dbReference type="Pfam" id="PF01077"/>
    </source>
</evidence>
<keyword evidence="4" id="KW-0560">Oxidoreductase</keyword>
<dbReference type="GO" id="GO:0016491">
    <property type="term" value="F:oxidoreductase activity"/>
    <property type="evidence" value="ECO:0007669"/>
    <property type="project" value="UniProtKB-KW"/>
</dbReference>
<dbReference type="PANTHER" id="PTHR32439:SF9">
    <property type="entry name" value="BLR3264 PROTEIN"/>
    <property type="match status" value="1"/>
</dbReference>
<evidence type="ECO:0000256" key="3">
    <source>
        <dbReference type="ARBA" id="ARBA00022723"/>
    </source>
</evidence>
<dbReference type="GO" id="GO:0051539">
    <property type="term" value="F:4 iron, 4 sulfur cluster binding"/>
    <property type="evidence" value="ECO:0007669"/>
    <property type="project" value="UniProtKB-KW"/>
</dbReference>
<keyword evidence="10" id="KW-1185">Reference proteome</keyword>
<feature type="domain" description="Nitrite/Sulfite reductase ferredoxin-like" evidence="8">
    <location>
        <begin position="29"/>
        <end position="94"/>
    </location>
</feature>
<dbReference type="GO" id="GO:0020037">
    <property type="term" value="F:heme binding"/>
    <property type="evidence" value="ECO:0007669"/>
    <property type="project" value="InterPro"/>
</dbReference>
<keyword evidence="3" id="KW-0479">Metal-binding</keyword>
<dbReference type="InterPro" id="IPR045854">
    <property type="entry name" value="NO2/SO3_Rdtase_4Fe4S_sf"/>
</dbReference>
<dbReference type="KEGG" id="hni:W911_07195"/>
<dbReference type="PANTHER" id="PTHR32439">
    <property type="entry name" value="FERREDOXIN--NITRITE REDUCTASE, CHLOROPLASTIC"/>
    <property type="match status" value="1"/>
</dbReference>
<keyword evidence="2" id="KW-0349">Heme</keyword>
<reference evidence="9 10" key="1">
    <citation type="journal article" date="2014" name="Genome Announc.">
        <title>Complete Genome Sequence of Hyphomicrobium nitrativorans Strain NL23, a Denitrifying Bacterium Isolated from Biofilm of a Methanol-Fed Denitrification System Treating Seawater at the Montreal Biodome.</title>
        <authorList>
            <person name="Martineau C."/>
            <person name="Villeneuve C."/>
            <person name="Mauffrey F."/>
            <person name="Villemur R."/>
        </authorList>
    </citation>
    <scope>NUCLEOTIDE SEQUENCE [LARGE SCALE GENOMIC DNA]</scope>
    <source>
        <strain evidence="9">NL23</strain>
    </source>
</reference>
<dbReference type="HOGENOM" id="CLU_015667_3_0_5"/>
<dbReference type="Pfam" id="PF01077">
    <property type="entry name" value="NIR_SIR"/>
    <property type="match status" value="2"/>
</dbReference>
<evidence type="ECO:0000256" key="6">
    <source>
        <dbReference type="ARBA" id="ARBA00023014"/>
    </source>
</evidence>
<keyword evidence="6" id="KW-0411">Iron-sulfur</keyword>
<evidence type="ECO:0000256" key="2">
    <source>
        <dbReference type="ARBA" id="ARBA00022617"/>
    </source>
</evidence>
<dbReference type="InterPro" id="IPR005117">
    <property type="entry name" value="NiRdtase/SiRdtase_haem-b_fer"/>
</dbReference>
<dbReference type="InterPro" id="IPR012798">
    <property type="entry name" value="Cbl_synth_CobG-like"/>
</dbReference>
<dbReference type="NCBIfam" id="TIGR02435">
    <property type="entry name" value="CobG"/>
    <property type="match status" value="1"/>
</dbReference>
<dbReference type="Gene3D" id="3.90.480.10">
    <property type="entry name" value="Sulfite Reductase Hemoprotein,Domain 2"/>
    <property type="match status" value="1"/>
</dbReference>
<protein>
    <submittedName>
        <fullName evidence="9">Precorrin-3B synthase</fullName>
    </submittedName>
</protein>
<feature type="domain" description="Nitrite/sulphite reductase 4Fe-4S" evidence="7">
    <location>
        <begin position="105"/>
        <end position="178"/>
    </location>
</feature>
<name>V5SCJ2_9HYPH</name>
<dbReference type="PATRIC" id="fig|1029756.8.peg.1508"/>
<dbReference type="InterPro" id="IPR006067">
    <property type="entry name" value="NO2/SO3_Rdtase_4Fe4S_dom"/>
</dbReference>
<dbReference type="OrthoDB" id="7459360at2"/>
<organism evidence="9 10">
    <name type="scientific">Hyphomicrobium nitrativorans NL23</name>
    <dbReference type="NCBI Taxonomy" id="1029756"/>
    <lineage>
        <taxon>Bacteria</taxon>
        <taxon>Pseudomonadati</taxon>
        <taxon>Pseudomonadota</taxon>
        <taxon>Alphaproteobacteria</taxon>
        <taxon>Hyphomicrobiales</taxon>
        <taxon>Hyphomicrobiaceae</taxon>
        <taxon>Hyphomicrobium</taxon>
    </lineage>
</organism>
<evidence type="ECO:0000313" key="9">
    <source>
        <dbReference type="EMBL" id="AHB48207.1"/>
    </source>
</evidence>
<proteinExistence type="predicted"/>
<evidence type="ECO:0000313" key="10">
    <source>
        <dbReference type="Proteomes" id="UP000018542"/>
    </source>
</evidence>
<dbReference type="AlphaFoldDB" id="V5SCJ2"/>
<sequence length="437" mass="45355">MSAYPPAKMDTTAAEPATVKGWCPGALRPMLTGDGLIVRVRPRCGTLTSAQMTALADIARNYGNGLIDLTRRANLQLRGIDEHRIADVWKALSEIGLTDASAEAESVRNVMVSPLSGLDPSECLDVRPLAAALEKALAETPSLWALPGKFGFAVDGGGALPLDNERADIRLRAIHAETQPQIALGLDTPSGTQWMRQLDPNRAAHSAASLAEAFLRAHKPSPRARMRDLDPKALSALQNAVIDEGLPPDRTPLPNGTATARVGAIQIRQRIAAVGLGAPLGRLTADALAGLAKAASRIASDTVRLSPWRTLYVSTQNEAEAASLLASGQDLGLVVDPGDPLIAIDACPGTSACRSAWADTRHTARQIAAQMPLPGIGSVHVSGCAKGCARSQAADLVLVAGPAGFGIVRHGTAAGTPDAVVAPTALIDLPAVLRTGI</sequence>
<feature type="domain" description="Nitrite/Sulfite reductase ferredoxin-like" evidence="8">
    <location>
        <begin position="272"/>
        <end position="326"/>
    </location>
</feature>
<gene>
    <name evidence="9" type="ORF">W911_07195</name>
</gene>
<dbReference type="Proteomes" id="UP000018542">
    <property type="component" value="Chromosome"/>
</dbReference>
<evidence type="ECO:0000259" key="8">
    <source>
        <dbReference type="Pfam" id="PF03460"/>
    </source>
</evidence>
<feature type="domain" description="Nitrite/sulphite reductase 4Fe-4S" evidence="7">
    <location>
        <begin position="338"/>
        <end position="400"/>
    </location>
</feature>
<dbReference type="Pfam" id="PF03460">
    <property type="entry name" value="NIR_SIR_ferr"/>
    <property type="match status" value="2"/>
</dbReference>
<dbReference type="InterPro" id="IPR036136">
    <property type="entry name" value="Nit/Sulf_reduc_fer-like_dom_sf"/>
</dbReference>
<dbReference type="Gene3D" id="3.30.413.10">
    <property type="entry name" value="Sulfite Reductase Hemoprotein, domain 1"/>
    <property type="match status" value="2"/>
</dbReference>
<evidence type="ECO:0000256" key="4">
    <source>
        <dbReference type="ARBA" id="ARBA00023002"/>
    </source>
</evidence>
<keyword evidence="5" id="KW-0408">Iron</keyword>